<keyword evidence="3" id="KW-1185">Reference proteome</keyword>
<evidence type="ECO:0000313" key="3">
    <source>
        <dbReference type="Proteomes" id="UP000785200"/>
    </source>
</evidence>
<feature type="compositionally biased region" description="Polar residues" evidence="1">
    <location>
        <begin position="538"/>
        <end position="554"/>
    </location>
</feature>
<dbReference type="OrthoDB" id="412402at2759"/>
<name>A0A9P7AW67_9HELO</name>
<dbReference type="EMBL" id="VNKQ01000011">
    <property type="protein sequence ID" value="KAG0647926.1"/>
    <property type="molecule type" value="Genomic_DNA"/>
</dbReference>
<organism evidence="2 3">
    <name type="scientific">Hyphodiscus hymeniophilus</name>
    <dbReference type="NCBI Taxonomy" id="353542"/>
    <lineage>
        <taxon>Eukaryota</taxon>
        <taxon>Fungi</taxon>
        <taxon>Dikarya</taxon>
        <taxon>Ascomycota</taxon>
        <taxon>Pezizomycotina</taxon>
        <taxon>Leotiomycetes</taxon>
        <taxon>Helotiales</taxon>
        <taxon>Hyphodiscaceae</taxon>
        <taxon>Hyphodiscus</taxon>
    </lineage>
</organism>
<proteinExistence type="predicted"/>
<dbReference type="AlphaFoldDB" id="A0A9P7AW67"/>
<feature type="compositionally biased region" description="Basic and acidic residues" evidence="1">
    <location>
        <begin position="556"/>
        <end position="565"/>
    </location>
</feature>
<sequence length="565" mass="63291">MPPRVSDASASSFAPEQSISDESLTFGVELEFVYAFHESLLTLDSADRIQKHIPYNRREVPPFTVINTRDLPNHAYNSWGILKNGKPPAQPYEQEAVNTLSESLQSLQPAIKFQYFGTMLMTDKTSDKYTDWLLCKDHTVCGVGSRNIFPGRLQTRIEAERPEEWDSIGVEAVSKVYHSGSAHGERVIGLVVDAVKGNDEDFFGSFITNRKPNFLLLLKLFEAYQTVECALHVHVQAPEDLDVLKELALILLVYEEEICRLHPPCRRPHHRKGFDGPRGSLDSNRLSWVKDGGPMPDRHSRQFQELDRTVTGLKGQWPSINELRTDLRTYIDTNDDLALYMNAPPGATPHNFGNRNRLVNFTTAAARGDQYPKTIEFRQARGSLCAQEIMHWVKFCVGIVKLATLYKENSDKFPIKNWPDSTPGPNGIIEHDRIDVFDLIRDMKLPQEEVEYWRRTMALYQLGQPGDENDRTDNELPPSESVSDSQESGDSHGGAGVVASGGGDEDRDHRPEDQLGGEGQVDPDAGYRRGSGGPPPTFTQESVSPPDVSNNGSKMPTKESKSDLL</sequence>
<gene>
    <name evidence="2" type="ORF">D0Z07_5622</name>
</gene>
<evidence type="ECO:0000256" key="1">
    <source>
        <dbReference type="SAM" id="MobiDB-lite"/>
    </source>
</evidence>
<dbReference type="Proteomes" id="UP000785200">
    <property type="component" value="Unassembled WGS sequence"/>
</dbReference>
<feature type="compositionally biased region" description="Basic and acidic residues" evidence="1">
    <location>
        <begin position="504"/>
        <end position="513"/>
    </location>
</feature>
<feature type="region of interest" description="Disordered" evidence="1">
    <location>
        <begin position="463"/>
        <end position="565"/>
    </location>
</feature>
<dbReference type="PANTHER" id="PTHR36847">
    <property type="entry name" value="AMIDOLIGASE ENZYME"/>
    <property type="match status" value="1"/>
</dbReference>
<reference evidence="2" key="1">
    <citation type="submission" date="2019-07" db="EMBL/GenBank/DDBJ databases">
        <title>Hyphodiscus hymeniophilus genome sequencing and assembly.</title>
        <authorList>
            <person name="Kramer G."/>
            <person name="Nodwell J."/>
        </authorList>
    </citation>
    <scope>NUCLEOTIDE SEQUENCE</scope>
    <source>
        <strain evidence="2">ATCC 34498</strain>
    </source>
</reference>
<dbReference type="PANTHER" id="PTHR36847:SF1">
    <property type="entry name" value="AMIDOLIGASE ENZYME"/>
    <property type="match status" value="1"/>
</dbReference>
<accession>A0A9P7AW67</accession>
<comment type="caution">
    <text evidence="2">The sequence shown here is derived from an EMBL/GenBank/DDBJ whole genome shotgun (WGS) entry which is preliminary data.</text>
</comment>
<protein>
    <submittedName>
        <fullName evidence="2">Uncharacterized protein</fullName>
    </submittedName>
</protein>
<feature type="compositionally biased region" description="Gly residues" evidence="1">
    <location>
        <begin position="491"/>
        <end position="502"/>
    </location>
</feature>
<evidence type="ECO:0000313" key="2">
    <source>
        <dbReference type="EMBL" id="KAG0647926.1"/>
    </source>
</evidence>